<feature type="region of interest" description="Disordered" evidence="7">
    <location>
        <begin position="107"/>
        <end position="131"/>
    </location>
</feature>
<keyword evidence="5" id="KW-0862">Zinc</keyword>
<comment type="caution">
    <text evidence="9">The sequence shown here is derived from an EMBL/GenBank/DDBJ whole genome shotgun (WGS) entry which is preliminary data.</text>
</comment>
<evidence type="ECO:0000256" key="5">
    <source>
        <dbReference type="ARBA" id="ARBA00022833"/>
    </source>
</evidence>
<protein>
    <recommendedName>
        <fullName evidence="2">RING-type E3 ubiquitin transferase</fullName>
        <ecNumber evidence="2">2.3.2.27</ecNumber>
    </recommendedName>
</protein>
<proteinExistence type="predicted"/>
<dbReference type="GO" id="GO:0061630">
    <property type="term" value="F:ubiquitin protein ligase activity"/>
    <property type="evidence" value="ECO:0007669"/>
    <property type="project" value="UniProtKB-EC"/>
</dbReference>
<evidence type="ECO:0000256" key="2">
    <source>
        <dbReference type="ARBA" id="ARBA00012483"/>
    </source>
</evidence>
<comment type="catalytic activity">
    <reaction evidence="1">
        <text>S-ubiquitinyl-[E2 ubiquitin-conjugating enzyme]-L-cysteine + [acceptor protein]-L-lysine = [E2 ubiquitin-conjugating enzyme]-L-cysteine + N(6)-ubiquitinyl-[acceptor protein]-L-lysine.</text>
        <dbReference type="EC" id="2.3.2.27"/>
    </reaction>
</comment>
<dbReference type="Pfam" id="PF13639">
    <property type="entry name" value="zf-RING_2"/>
    <property type="match status" value="1"/>
</dbReference>
<keyword evidence="4 6" id="KW-0863">Zinc-finger</keyword>
<dbReference type="SUPFAM" id="SSF57850">
    <property type="entry name" value="RING/U-box"/>
    <property type="match status" value="1"/>
</dbReference>
<dbReference type="SMART" id="SM00184">
    <property type="entry name" value="RING"/>
    <property type="match status" value="1"/>
</dbReference>
<dbReference type="EC" id="2.3.2.27" evidence="2"/>
<dbReference type="PANTHER" id="PTHR15710:SF77">
    <property type="entry name" value="RING-H2 FINGER PROTEIN ATL21B"/>
    <property type="match status" value="1"/>
</dbReference>
<dbReference type="EMBL" id="PDCK01000042">
    <property type="protein sequence ID" value="PRQ40827.1"/>
    <property type="molecule type" value="Genomic_DNA"/>
</dbReference>
<evidence type="ECO:0000256" key="1">
    <source>
        <dbReference type="ARBA" id="ARBA00000900"/>
    </source>
</evidence>
<sequence length="180" mass="20261">MSGVLPIFGITKGTLYNKIVDAIVIWVSNRGSSQESLALSVHIIRQHTKIHCNRCFRRDLILEVELREMALMERALRESEAERMKKMMVPASESAIKNLLKRVMVEEEEKESTRKRRKSSSSSSSSSEVGGGGCCTVCLEPLGSYATEMPCKHAFHEDCIVGWLRLSHYCPLCRSEVPTN</sequence>
<dbReference type="InterPro" id="IPR013083">
    <property type="entry name" value="Znf_RING/FYVE/PHD"/>
</dbReference>
<name>A0A2P6R300_ROSCH</name>
<dbReference type="GO" id="GO:0016567">
    <property type="term" value="P:protein ubiquitination"/>
    <property type="evidence" value="ECO:0007669"/>
    <property type="project" value="TreeGrafter"/>
</dbReference>
<evidence type="ECO:0000259" key="8">
    <source>
        <dbReference type="PROSITE" id="PS50089"/>
    </source>
</evidence>
<feature type="domain" description="RING-type" evidence="8">
    <location>
        <begin position="135"/>
        <end position="174"/>
    </location>
</feature>
<organism evidence="9 10">
    <name type="scientific">Rosa chinensis</name>
    <name type="common">China rose</name>
    <dbReference type="NCBI Taxonomy" id="74649"/>
    <lineage>
        <taxon>Eukaryota</taxon>
        <taxon>Viridiplantae</taxon>
        <taxon>Streptophyta</taxon>
        <taxon>Embryophyta</taxon>
        <taxon>Tracheophyta</taxon>
        <taxon>Spermatophyta</taxon>
        <taxon>Magnoliopsida</taxon>
        <taxon>eudicotyledons</taxon>
        <taxon>Gunneridae</taxon>
        <taxon>Pentapetalae</taxon>
        <taxon>rosids</taxon>
        <taxon>fabids</taxon>
        <taxon>Rosales</taxon>
        <taxon>Rosaceae</taxon>
        <taxon>Rosoideae</taxon>
        <taxon>Rosoideae incertae sedis</taxon>
        <taxon>Rosa</taxon>
    </lineage>
</organism>
<evidence type="ECO:0000256" key="4">
    <source>
        <dbReference type="ARBA" id="ARBA00022771"/>
    </source>
</evidence>
<dbReference type="Gramene" id="PRQ40827">
    <property type="protein sequence ID" value="PRQ40827"/>
    <property type="gene ID" value="RchiOBHm_Chr4g0440251"/>
</dbReference>
<evidence type="ECO:0000313" key="9">
    <source>
        <dbReference type="EMBL" id="PRQ40827.1"/>
    </source>
</evidence>
<dbReference type="AlphaFoldDB" id="A0A2P6R300"/>
<keyword evidence="10" id="KW-1185">Reference proteome</keyword>
<evidence type="ECO:0000256" key="6">
    <source>
        <dbReference type="PROSITE-ProRule" id="PRU00175"/>
    </source>
</evidence>
<dbReference type="Gene3D" id="3.30.40.10">
    <property type="entry name" value="Zinc/RING finger domain, C3HC4 (zinc finger)"/>
    <property type="match status" value="1"/>
</dbReference>
<evidence type="ECO:0000313" key="10">
    <source>
        <dbReference type="Proteomes" id="UP000238479"/>
    </source>
</evidence>
<keyword evidence="3" id="KW-0479">Metal-binding</keyword>
<dbReference type="PANTHER" id="PTHR15710">
    <property type="entry name" value="E3 UBIQUITIN-PROTEIN LIGASE PRAJA"/>
    <property type="match status" value="1"/>
</dbReference>
<gene>
    <name evidence="9" type="ORF">RchiOBHm_Chr4g0440251</name>
</gene>
<evidence type="ECO:0000256" key="3">
    <source>
        <dbReference type="ARBA" id="ARBA00022723"/>
    </source>
</evidence>
<dbReference type="GO" id="GO:0005737">
    <property type="term" value="C:cytoplasm"/>
    <property type="evidence" value="ECO:0007669"/>
    <property type="project" value="TreeGrafter"/>
</dbReference>
<dbReference type="Proteomes" id="UP000238479">
    <property type="component" value="Chromosome 4"/>
</dbReference>
<dbReference type="InterPro" id="IPR001841">
    <property type="entry name" value="Znf_RING"/>
</dbReference>
<dbReference type="GO" id="GO:0008270">
    <property type="term" value="F:zinc ion binding"/>
    <property type="evidence" value="ECO:0007669"/>
    <property type="project" value="UniProtKB-KW"/>
</dbReference>
<dbReference type="PROSITE" id="PS50089">
    <property type="entry name" value="ZF_RING_2"/>
    <property type="match status" value="1"/>
</dbReference>
<reference evidence="9 10" key="1">
    <citation type="journal article" date="2018" name="Nat. Genet.">
        <title>The Rosa genome provides new insights in the design of modern roses.</title>
        <authorList>
            <person name="Bendahmane M."/>
        </authorList>
    </citation>
    <scope>NUCLEOTIDE SEQUENCE [LARGE SCALE GENOMIC DNA]</scope>
    <source>
        <strain evidence="10">cv. Old Blush</strain>
    </source>
</reference>
<dbReference type="OMA" id="HEDCIVG"/>
<accession>A0A2P6R300</accession>
<evidence type="ECO:0000256" key="7">
    <source>
        <dbReference type="SAM" id="MobiDB-lite"/>
    </source>
</evidence>